<dbReference type="Gene3D" id="1.10.10.10">
    <property type="entry name" value="Winged helix-like DNA-binding domain superfamily/Winged helix DNA-binding domain"/>
    <property type="match status" value="1"/>
</dbReference>
<protein>
    <recommendedName>
        <fullName evidence="4">HTH luxR-type domain-containing protein</fullName>
    </recommendedName>
</protein>
<dbReference type="SMART" id="SM00421">
    <property type="entry name" value="HTH_LUXR"/>
    <property type="match status" value="1"/>
</dbReference>
<comment type="caution">
    <text evidence="5">The sequence shown here is derived from an EMBL/GenBank/DDBJ whole genome shotgun (WGS) entry which is preliminary data.</text>
</comment>
<organism evidence="5 6">
    <name type="scientific">Saccharospirillum salsuginis</name>
    <dbReference type="NCBI Taxonomy" id="418750"/>
    <lineage>
        <taxon>Bacteria</taxon>
        <taxon>Pseudomonadati</taxon>
        <taxon>Pseudomonadota</taxon>
        <taxon>Gammaproteobacteria</taxon>
        <taxon>Oceanospirillales</taxon>
        <taxon>Saccharospirillaceae</taxon>
        <taxon>Saccharospirillum</taxon>
    </lineage>
</organism>
<dbReference type="GO" id="GO:0003677">
    <property type="term" value="F:DNA binding"/>
    <property type="evidence" value="ECO:0007669"/>
    <property type="project" value="UniProtKB-KW"/>
</dbReference>
<dbReference type="GO" id="GO:0006355">
    <property type="term" value="P:regulation of DNA-templated transcription"/>
    <property type="evidence" value="ECO:0007669"/>
    <property type="project" value="InterPro"/>
</dbReference>
<dbReference type="AlphaFoldDB" id="A0A918K9V5"/>
<dbReference type="SUPFAM" id="SSF55781">
    <property type="entry name" value="GAF domain-like"/>
    <property type="match status" value="1"/>
</dbReference>
<reference evidence="5" key="2">
    <citation type="submission" date="2020-09" db="EMBL/GenBank/DDBJ databases">
        <authorList>
            <person name="Sun Q."/>
            <person name="Kim S."/>
        </authorList>
    </citation>
    <scope>NUCLEOTIDE SEQUENCE</scope>
    <source>
        <strain evidence="5">KCTC 22169</strain>
    </source>
</reference>
<dbReference type="SUPFAM" id="SSF46894">
    <property type="entry name" value="C-terminal effector domain of the bipartite response regulators"/>
    <property type="match status" value="1"/>
</dbReference>
<evidence type="ECO:0000313" key="6">
    <source>
        <dbReference type="Proteomes" id="UP000626148"/>
    </source>
</evidence>
<name>A0A918K9V5_9GAMM</name>
<keyword evidence="1" id="KW-0805">Transcription regulation</keyword>
<evidence type="ECO:0000256" key="2">
    <source>
        <dbReference type="ARBA" id="ARBA00023125"/>
    </source>
</evidence>
<evidence type="ECO:0000256" key="3">
    <source>
        <dbReference type="ARBA" id="ARBA00023163"/>
    </source>
</evidence>
<dbReference type="Proteomes" id="UP000626148">
    <property type="component" value="Unassembled WGS sequence"/>
</dbReference>
<feature type="domain" description="HTH luxR-type" evidence="4">
    <location>
        <begin position="284"/>
        <end position="349"/>
    </location>
</feature>
<reference evidence="5" key="1">
    <citation type="journal article" date="2014" name="Int. J. Syst. Evol. Microbiol.">
        <title>Complete genome sequence of Corynebacterium casei LMG S-19264T (=DSM 44701T), isolated from a smear-ripened cheese.</title>
        <authorList>
            <consortium name="US DOE Joint Genome Institute (JGI-PGF)"/>
            <person name="Walter F."/>
            <person name="Albersmeier A."/>
            <person name="Kalinowski J."/>
            <person name="Ruckert C."/>
        </authorList>
    </citation>
    <scope>NUCLEOTIDE SEQUENCE</scope>
    <source>
        <strain evidence="5">KCTC 22169</strain>
    </source>
</reference>
<dbReference type="PANTHER" id="PTHR44688:SF16">
    <property type="entry name" value="DNA-BINDING TRANSCRIPTIONAL ACTIVATOR DEVR_DOSR"/>
    <property type="match status" value="1"/>
</dbReference>
<dbReference type="InterPro" id="IPR016032">
    <property type="entry name" value="Sig_transdc_resp-reg_C-effctor"/>
</dbReference>
<dbReference type="InterPro" id="IPR000792">
    <property type="entry name" value="Tscrpt_reg_LuxR_C"/>
</dbReference>
<evidence type="ECO:0000259" key="4">
    <source>
        <dbReference type="PROSITE" id="PS50043"/>
    </source>
</evidence>
<proteinExistence type="predicted"/>
<evidence type="ECO:0000256" key="1">
    <source>
        <dbReference type="ARBA" id="ARBA00023015"/>
    </source>
</evidence>
<dbReference type="InterPro" id="IPR029016">
    <property type="entry name" value="GAF-like_dom_sf"/>
</dbReference>
<keyword evidence="2" id="KW-0238">DNA-binding</keyword>
<dbReference type="PRINTS" id="PR00038">
    <property type="entry name" value="HTHLUXR"/>
</dbReference>
<dbReference type="PROSITE" id="PS50043">
    <property type="entry name" value="HTH_LUXR_2"/>
    <property type="match status" value="1"/>
</dbReference>
<dbReference type="Gene3D" id="3.30.450.40">
    <property type="match status" value="1"/>
</dbReference>
<dbReference type="PANTHER" id="PTHR44688">
    <property type="entry name" value="DNA-BINDING TRANSCRIPTIONAL ACTIVATOR DEVR_DOSR"/>
    <property type="match status" value="1"/>
</dbReference>
<sequence length="356" mass="40025">MVNESTQSTFERLCQSILALSTQPAENRALLSVLEDCNSALGAQRAWVFDICEQGRDYWVSNYRLEAASHLRYSNIRDRALQGSRFQISESSGHQLYNNRREGQLTQHHLASIEPCLHEAFDAQGIFSMVTAPFHSDDRWTGIVGFDFCVSEVDITPEIRMATTLLGHAITMSNKLSQLSQHIQDITQRLGNYANCIHCFRVPAVVVDQVSQRCLMNRSCADWLQVTTLTMEQESFFASVAAKRAAKDTHENRPCPPPRSVPLCEDLTLWYWPSTFERRVDDGLLRELFQLTAREAEVCRHLAAGLPAKTIARELNLSVFTVRDHLKSIAHKTGYASQAELVAGLMALPVEVGSLN</sequence>
<dbReference type="InterPro" id="IPR036388">
    <property type="entry name" value="WH-like_DNA-bd_sf"/>
</dbReference>
<gene>
    <name evidence="5" type="ORF">GCM10007392_22490</name>
</gene>
<dbReference type="EMBL" id="BMXR01000005">
    <property type="protein sequence ID" value="GGX54581.1"/>
    <property type="molecule type" value="Genomic_DNA"/>
</dbReference>
<dbReference type="PROSITE" id="PS00622">
    <property type="entry name" value="HTH_LUXR_1"/>
    <property type="match status" value="1"/>
</dbReference>
<evidence type="ECO:0000313" key="5">
    <source>
        <dbReference type="EMBL" id="GGX54581.1"/>
    </source>
</evidence>
<keyword evidence="3" id="KW-0804">Transcription</keyword>
<keyword evidence="6" id="KW-1185">Reference proteome</keyword>
<accession>A0A918K9V5</accession>
<dbReference type="CDD" id="cd06170">
    <property type="entry name" value="LuxR_C_like"/>
    <property type="match status" value="1"/>
</dbReference>
<dbReference type="Pfam" id="PF00196">
    <property type="entry name" value="GerE"/>
    <property type="match status" value="1"/>
</dbReference>